<dbReference type="OrthoDB" id="1438404at2"/>
<protein>
    <submittedName>
        <fullName evidence="2">Uncharacterized protein</fullName>
    </submittedName>
</protein>
<dbReference type="AlphaFoldDB" id="A0A5D0G6R1"/>
<comment type="caution">
    <text evidence="2">The sequence shown here is derived from an EMBL/GenBank/DDBJ whole genome shotgun (WGS) entry which is preliminary data.</text>
</comment>
<dbReference type="Proteomes" id="UP000324550">
    <property type="component" value="Unassembled WGS sequence"/>
</dbReference>
<evidence type="ECO:0000313" key="2">
    <source>
        <dbReference type="EMBL" id="TYA54773.1"/>
    </source>
</evidence>
<reference evidence="2 3" key="1">
    <citation type="submission" date="2019-08" db="EMBL/GenBank/DDBJ databases">
        <title>Formosa sediminis sp. nov., isolated from marine sediment.</title>
        <authorList>
            <person name="Cao W.R."/>
        </authorList>
    </citation>
    <scope>NUCLEOTIDE SEQUENCE [LARGE SCALE GENOMIC DNA]</scope>
    <source>
        <strain evidence="2 3">1494</strain>
    </source>
</reference>
<name>A0A5D0G6R1_9FLAO</name>
<accession>A0A5D0G6R1</accession>
<evidence type="ECO:0000256" key="1">
    <source>
        <dbReference type="SAM" id="SignalP"/>
    </source>
</evidence>
<organism evidence="2 3">
    <name type="scientific">Formosa maritima</name>
    <dbReference type="NCBI Taxonomy" id="2592046"/>
    <lineage>
        <taxon>Bacteria</taxon>
        <taxon>Pseudomonadati</taxon>
        <taxon>Bacteroidota</taxon>
        <taxon>Flavobacteriia</taxon>
        <taxon>Flavobacteriales</taxon>
        <taxon>Flavobacteriaceae</taxon>
        <taxon>Formosa</taxon>
    </lineage>
</organism>
<proteinExistence type="predicted"/>
<sequence length="233" mass="25401">MKNSILIIFVLALLLSGCSKEDVSEVQEVNTFNKAVELNKLIEKTFQSEAFRSAIGMDKNGQFRNNENSNGVVVVEDGTFFIMGIFEGTTLYLFAEDWSDDFVALMPNGNARFFAHSNNPIAAVLDLSGVNPPLNNSCIEGRIGRLNANLVASSYDVTELPSGTIYTINEASSASVLVGHSEVSNAQLFTPPGEDPYCTDATVYKTLHGRVIYRNNNNGNGQSSEPIISFTLR</sequence>
<dbReference type="RefSeq" id="WP_148455246.1">
    <property type="nucleotide sequence ID" value="NZ_VSFC01000043.1"/>
</dbReference>
<feature type="chain" id="PRO_5023019129" evidence="1">
    <location>
        <begin position="22"/>
        <end position="233"/>
    </location>
</feature>
<keyword evidence="1" id="KW-0732">Signal</keyword>
<feature type="signal peptide" evidence="1">
    <location>
        <begin position="1"/>
        <end position="21"/>
    </location>
</feature>
<gene>
    <name evidence="2" type="ORF">FVF61_08355</name>
</gene>
<dbReference type="PROSITE" id="PS51257">
    <property type="entry name" value="PROKAR_LIPOPROTEIN"/>
    <property type="match status" value="1"/>
</dbReference>
<dbReference type="EMBL" id="VSFC01000043">
    <property type="protein sequence ID" value="TYA54773.1"/>
    <property type="molecule type" value="Genomic_DNA"/>
</dbReference>
<evidence type="ECO:0000313" key="3">
    <source>
        <dbReference type="Proteomes" id="UP000324550"/>
    </source>
</evidence>
<keyword evidence="3" id="KW-1185">Reference proteome</keyword>